<proteinExistence type="predicted"/>
<keyword evidence="1" id="KW-1133">Transmembrane helix</keyword>
<dbReference type="AlphaFoldDB" id="A0A7G9S6H5"/>
<evidence type="ECO:0000256" key="1">
    <source>
        <dbReference type="SAM" id="Phobius"/>
    </source>
</evidence>
<keyword evidence="3" id="KW-1185">Reference proteome</keyword>
<keyword evidence="1" id="KW-0812">Transmembrane</keyword>
<sequence length="143" mass="15185">MPNVRQIMARRVLAAVLTVECLAGIFLLIGMLPTFPDTDPNRDVLAPIWVGLLISLIVCIVWVGITLLGLIRKLGNWVRASSVVLHILMFAAGAGVLQGIIGTPLVGSVMLLLAVVGFVAALMIRPTEPQPLEGSDPSNPDVD</sequence>
<reference evidence="2 3" key="1">
    <citation type="submission" date="2020-08" db="EMBL/GenBank/DDBJ databases">
        <title>Genome sequence of Leucobacter denitrificans KACC 14055T.</title>
        <authorList>
            <person name="Hyun D.-W."/>
            <person name="Bae J.-W."/>
        </authorList>
    </citation>
    <scope>NUCLEOTIDE SEQUENCE [LARGE SCALE GENOMIC DNA]</scope>
    <source>
        <strain evidence="2 3">KACC 14055</strain>
    </source>
</reference>
<feature type="transmembrane region" description="Helical" evidence="1">
    <location>
        <begin position="44"/>
        <end position="71"/>
    </location>
</feature>
<keyword evidence="1" id="KW-0472">Membrane</keyword>
<gene>
    <name evidence="2" type="ORF">H9L06_03785</name>
</gene>
<feature type="transmembrane region" description="Helical" evidence="1">
    <location>
        <begin position="83"/>
        <end position="101"/>
    </location>
</feature>
<evidence type="ECO:0008006" key="4">
    <source>
        <dbReference type="Google" id="ProtNLM"/>
    </source>
</evidence>
<feature type="transmembrane region" description="Helical" evidence="1">
    <location>
        <begin position="107"/>
        <end position="124"/>
    </location>
</feature>
<feature type="transmembrane region" description="Helical" evidence="1">
    <location>
        <begin position="12"/>
        <end position="32"/>
    </location>
</feature>
<protein>
    <recommendedName>
        <fullName evidence="4">DUF2568 domain-containing protein</fullName>
    </recommendedName>
</protein>
<dbReference type="Proteomes" id="UP000515934">
    <property type="component" value="Chromosome"/>
</dbReference>
<evidence type="ECO:0000313" key="3">
    <source>
        <dbReference type="Proteomes" id="UP000515934"/>
    </source>
</evidence>
<evidence type="ECO:0000313" key="2">
    <source>
        <dbReference type="EMBL" id="QNN63450.1"/>
    </source>
</evidence>
<dbReference type="KEGG" id="ldn:H9L06_03785"/>
<name>A0A7G9S6H5_9MICO</name>
<dbReference type="EMBL" id="CP060716">
    <property type="protein sequence ID" value="QNN63450.1"/>
    <property type="molecule type" value="Genomic_DNA"/>
</dbReference>
<organism evidence="2 3">
    <name type="scientific">Leucobacter denitrificans</name>
    <dbReference type="NCBI Taxonomy" id="683042"/>
    <lineage>
        <taxon>Bacteria</taxon>
        <taxon>Bacillati</taxon>
        <taxon>Actinomycetota</taxon>
        <taxon>Actinomycetes</taxon>
        <taxon>Micrococcales</taxon>
        <taxon>Microbacteriaceae</taxon>
        <taxon>Leucobacter</taxon>
    </lineage>
</organism>
<accession>A0A7G9S6H5</accession>
<dbReference type="RefSeq" id="WP_187555917.1">
    <property type="nucleotide sequence ID" value="NZ_CP060716.1"/>
</dbReference>